<dbReference type="EMBL" id="JAPMOS010000014">
    <property type="protein sequence ID" value="KAJ4460166.1"/>
    <property type="molecule type" value="Genomic_DNA"/>
</dbReference>
<dbReference type="SUPFAM" id="SSF52047">
    <property type="entry name" value="RNI-like"/>
    <property type="match status" value="1"/>
</dbReference>
<keyword evidence="2" id="KW-1185">Reference proteome</keyword>
<evidence type="ECO:0000313" key="1">
    <source>
        <dbReference type="EMBL" id="KAJ4460166.1"/>
    </source>
</evidence>
<name>A0ABQ8ULW2_9EUKA</name>
<reference evidence="1" key="1">
    <citation type="journal article" date="2022" name="bioRxiv">
        <title>Genomics of Preaxostyla Flagellates Illuminates Evolutionary Transitions and the Path Towards Mitochondrial Loss.</title>
        <authorList>
            <person name="Novak L.V.F."/>
            <person name="Treitli S.C."/>
            <person name="Pyrih J."/>
            <person name="Halakuc P."/>
            <person name="Pipaliya S.V."/>
            <person name="Vacek V."/>
            <person name="Brzon O."/>
            <person name="Soukal P."/>
            <person name="Eme L."/>
            <person name="Dacks J.B."/>
            <person name="Karnkowska A."/>
            <person name="Elias M."/>
            <person name="Hampl V."/>
        </authorList>
    </citation>
    <scope>NUCLEOTIDE SEQUENCE</scope>
    <source>
        <strain evidence="1">RCP-MX</strain>
    </source>
</reference>
<organism evidence="1 2">
    <name type="scientific">Paratrimastix pyriformis</name>
    <dbReference type="NCBI Taxonomy" id="342808"/>
    <lineage>
        <taxon>Eukaryota</taxon>
        <taxon>Metamonada</taxon>
        <taxon>Preaxostyla</taxon>
        <taxon>Paratrimastigidae</taxon>
        <taxon>Paratrimastix</taxon>
    </lineage>
</organism>
<evidence type="ECO:0008006" key="3">
    <source>
        <dbReference type="Google" id="ProtNLM"/>
    </source>
</evidence>
<dbReference type="Proteomes" id="UP001141327">
    <property type="component" value="Unassembled WGS sequence"/>
</dbReference>
<comment type="caution">
    <text evidence="1">The sequence shown here is derived from an EMBL/GenBank/DDBJ whole genome shotgun (WGS) entry which is preliminary data.</text>
</comment>
<evidence type="ECO:0000313" key="2">
    <source>
        <dbReference type="Proteomes" id="UP001141327"/>
    </source>
</evidence>
<dbReference type="Gene3D" id="3.80.10.10">
    <property type="entry name" value="Ribonuclease Inhibitor"/>
    <property type="match status" value="1"/>
</dbReference>
<proteinExistence type="predicted"/>
<sequence>MVSKLAYLSSRSSPPMVLDWCGDIVRFLLTHVEKNGVMPLSVYAAVLGVSRSWRKTALQWNPRHLWHGYSEPSDDDDDEVPPQDPCPCPAIPSGDTLAALIGRLPNLESLALHPRRAITRCGCGPTFPWVAQAFTGHDHLHTLIIPCMDGLAEAALCHIMRLLPGLTMVQTRFRQPVTAPLTTLFPRVIFTTGTAAQRAKTEAWATLDNYIKVGGTRSVHTPPALTSLVFKSGLFLRLAAQTEFPAARLLEASLPSPEYSADFVASVTSNASHLVEIRVSDFDCTVPLLPTLCWSCPSLQCVDITFVESSQAASHPAAAADSAGGLPLLVMSPCPLADICTLAQRLARLRLANVCALTKQEATAWAGLTIRSTSLRSLRLSGCPPCETAILECPHLTRLHLSMTVCPQLRLTCPALRSVLVPHGCRVALTCPHPAVHTWRIEERAAARNDDEARMPLSLMSHPAEESLPPWSKLPALRTVEGAVFTDASLLSVLVGRVAPTLVNLTCQFLPPMPVPLFRARLGHNLRGLALTFAAVTRVAVTSAPGLESLSLRPIWYSTVAFERVEVAQCPHLRYLSTSAPDVDVAPGQCDRWLMCRMMSMLPRVSVV</sequence>
<dbReference type="InterPro" id="IPR032675">
    <property type="entry name" value="LRR_dom_sf"/>
</dbReference>
<accession>A0ABQ8ULW2</accession>
<protein>
    <recommendedName>
        <fullName evidence="3">F-box domain-containing protein</fullName>
    </recommendedName>
</protein>
<gene>
    <name evidence="1" type="ORF">PAPYR_3553</name>
</gene>